<evidence type="ECO:0000313" key="1">
    <source>
        <dbReference type="EMBL" id="KAF5811172.1"/>
    </source>
</evidence>
<organism evidence="1 2">
    <name type="scientific">Helianthus annuus</name>
    <name type="common">Common sunflower</name>
    <dbReference type="NCBI Taxonomy" id="4232"/>
    <lineage>
        <taxon>Eukaryota</taxon>
        <taxon>Viridiplantae</taxon>
        <taxon>Streptophyta</taxon>
        <taxon>Embryophyta</taxon>
        <taxon>Tracheophyta</taxon>
        <taxon>Spermatophyta</taxon>
        <taxon>Magnoliopsida</taxon>
        <taxon>eudicotyledons</taxon>
        <taxon>Gunneridae</taxon>
        <taxon>Pentapetalae</taxon>
        <taxon>asterids</taxon>
        <taxon>campanulids</taxon>
        <taxon>Asterales</taxon>
        <taxon>Asteraceae</taxon>
        <taxon>Asteroideae</taxon>
        <taxon>Heliantheae alliance</taxon>
        <taxon>Heliantheae</taxon>
        <taxon>Helianthus</taxon>
    </lineage>
</organism>
<comment type="caution">
    <text evidence="1">The sequence shown here is derived from an EMBL/GenBank/DDBJ whole genome shotgun (WGS) entry which is preliminary data.</text>
</comment>
<dbReference type="Proteomes" id="UP000215914">
    <property type="component" value="Unassembled WGS sequence"/>
</dbReference>
<keyword evidence="2" id="KW-1185">Reference proteome</keyword>
<gene>
    <name evidence="1" type="ORF">HanXRQr2_Chr04g0178401</name>
</gene>
<proteinExistence type="predicted"/>
<reference evidence="1" key="2">
    <citation type="submission" date="2020-06" db="EMBL/GenBank/DDBJ databases">
        <title>Helianthus annuus Genome sequencing and assembly Release 2.</title>
        <authorList>
            <person name="Gouzy J."/>
            <person name="Langlade N."/>
            <person name="Munos S."/>
        </authorList>
    </citation>
    <scope>NUCLEOTIDE SEQUENCE</scope>
    <source>
        <tissue evidence="1">Leaves</tissue>
    </source>
</reference>
<dbReference type="EMBL" id="MNCJ02000319">
    <property type="protein sequence ID" value="KAF5811172.1"/>
    <property type="molecule type" value="Genomic_DNA"/>
</dbReference>
<evidence type="ECO:0000313" key="2">
    <source>
        <dbReference type="Proteomes" id="UP000215914"/>
    </source>
</evidence>
<sequence length="186" mass="20638">MLHLVNALRDENEGLLSDLETSRTIAAELRCRVVDAEKKLLEKESLGRERDAWLAEKERLLANVKHYKEAASVSVTDVEVLYADLGIAQEDSQKLAAERHWDVGYQAGLKDGYSYSSQGLKRMETPHYNSKARKHLAKLDKEFSGKTPAVLAKITDNPLMSLEELKSLLESAGPSSPKSQSGDDSP</sequence>
<protein>
    <submittedName>
        <fullName evidence="1">Uncharacterized protein</fullName>
    </submittedName>
</protein>
<dbReference type="Gramene" id="mRNA:HanXRQr2_Chr04g0178401">
    <property type="protein sequence ID" value="mRNA:HanXRQr2_Chr04g0178401"/>
    <property type="gene ID" value="HanXRQr2_Chr04g0178401"/>
</dbReference>
<name>A0A9K3JA31_HELAN</name>
<dbReference type="AlphaFoldDB" id="A0A9K3JA31"/>
<accession>A0A9K3JA31</accession>
<reference evidence="1" key="1">
    <citation type="journal article" date="2017" name="Nature">
        <title>The sunflower genome provides insights into oil metabolism, flowering and Asterid evolution.</title>
        <authorList>
            <person name="Badouin H."/>
            <person name="Gouzy J."/>
            <person name="Grassa C.J."/>
            <person name="Murat F."/>
            <person name="Staton S.E."/>
            <person name="Cottret L."/>
            <person name="Lelandais-Briere C."/>
            <person name="Owens G.L."/>
            <person name="Carrere S."/>
            <person name="Mayjonade B."/>
            <person name="Legrand L."/>
            <person name="Gill N."/>
            <person name="Kane N.C."/>
            <person name="Bowers J.E."/>
            <person name="Hubner S."/>
            <person name="Bellec A."/>
            <person name="Berard A."/>
            <person name="Berges H."/>
            <person name="Blanchet N."/>
            <person name="Boniface M.C."/>
            <person name="Brunel D."/>
            <person name="Catrice O."/>
            <person name="Chaidir N."/>
            <person name="Claudel C."/>
            <person name="Donnadieu C."/>
            <person name="Faraut T."/>
            <person name="Fievet G."/>
            <person name="Helmstetter N."/>
            <person name="King M."/>
            <person name="Knapp S.J."/>
            <person name="Lai Z."/>
            <person name="Le Paslier M.C."/>
            <person name="Lippi Y."/>
            <person name="Lorenzon L."/>
            <person name="Mandel J.R."/>
            <person name="Marage G."/>
            <person name="Marchand G."/>
            <person name="Marquand E."/>
            <person name="Bret-Mestries E."/>
            <person name="Morien E."/>
            <person name="Nambeesan S."/>
            <person name="Nguyen T."/>
            <person name="Pegot-Espagnet P."/>
            <person name="Pouilly N."/>
            <person name="Raftis F."/>
            <person name="Sallet E."/>
            <person name="Schiex T."/>
            <person name="Thomas J."/>
            <person name="Vandecasteele C."/>
            <person name="Vares D."/>
            <person name="Vear F."/>
            <person name="Vautrin S."/>
            <person name="Crespi M."/>
            <person name="Mangin B."/>
            <person name="Burke J.M."/>
            <person name="Salse J."/>
            <person name="Munos S."/>
            <person name="Vincourt P."/>
            <person name="Rieseberg L.H."/>
            <person name="Langlade N.B."/>
        </authorList>
    </citation>
    <scope>NUCLEOTIDE SEQUENCE</scope>
    <source>
        <tissue evidence="1">Leaves</tissue>
    </source>
</reference>